<feature type="non-terminal residue" evidence="2">
    <location>
        <position position="113"/>
    </location>
</feature>
<dbReference type="EMBL" id="BTRK01000004">
    <property type="protein sequence ID" value="GMR50204.1"/>
    <property type="molecule type" value="Genomic_DNA"/>
</dbReference>
<evidence type="ECO:0000313" key="2">
    <source>
        <dbReference type="EMBL" id="GMR50204.1"/>
    </source>
</evidence>
<gene>
    <name evidence="2" type="ORF">PMAYCL1PPCAC_20399</name>
</gene>
<feature type="compositionally biased region" description="Basic and acidic residues" evidence="1">
    <location>
        <begin position="63"/>
        <end position="76"/>
    </location>
</feature>
<sequence>MLSQSPAQPSFNNDHSTEKSDGEDEPSAKKSRSKSPQKREKKVELEGASQDENESGEAEINEEDAKEKDKLEKQGTDDSMESRLISIVLKVCNGEKTVKEAMIMEELKMEKVT</sequence>
<feature type="compositionally biased region" description="Polar residues" evidence="1">
    <location>
        <begin position="1"/>
        <end position="14"/>
    </location>
</feature>
<name>A0AAN5I3D7_9BILA</name>
<feature type="region of interest" description="Disordered" evidence="1">
    <location>
        <begin position="1"/>
        <end position="79"/>
    </location>
</feature>
<dbReference type="AlphaFoldDB" id="A0AAN5I3D7"/>
<comment type="caution">
    <text evidence="2">The sequence shown here is derived from an EMBL/GenBank/DDBJ whole genome shotgun (WGS) entry which is preliminary data.</text>
</comment>
<evidence type="ECO:0000256" key="1">
    <source>
        <dbReference type="SAM" id="MobiDB-lite"/>
    </source>
</evidence>
<dbReference type="Proteomes" id="UP001328107">
    <property type="component" value="Unassembled WGS sequence"/>
</dbReference>
<accession>A0AAN5I3D7</accession>
<reference evidence="3" key="1">
    <citation type="submission" date="2022-10" db="EMBL/GenBank/DDBJ databases">
        <title>Genome assembly of Pristionchus species.</title>
        <authorList>
            <person name="Yoshida K."/>
            <person name="Sommer R.J."/>
        </authorList>
    </citation>
    <scope>NUCLEOTIDE SEQUENCE [LARGE SCALE GENOMIC DNA]</scope>
    <source>
        <strain evidence="3">RS5460</strain>
    </source>
</reference>
<proteinExistence type="predicted"/>
<keyword evidence="3" id="KW-1185">Reference proteome</keyword>
<organism evidence="2 3">
    <name type="scientific">Pristionchus mayeri</name>
    <dbReference type="NCBI Taxonomy" id="1317129"/>
    <lineage>
        <taxon>Eukaryota</taxon>
        <taxon>Metazoa</taxon>
        <taxon>Ecdysozoa</taxon>
        <taxon>Nematoda</taxon>
        <taxon>Chromadorea</taxon>
        <taxon>Rhabditida</taxon>
        <taxon>Rhabditina</taxon>
        <taxon>Diplogasteromorpha</taxon>
        <taxon>Diplogasteroidea</taxon>
        <taxon>Neodiplogasteridae</taxon>
        <taxon>Pristionchus</taxon>
    </lineage>
</organism>
<evidence type="ECO:0000313" key="3">
    <source>
        <dbReference type="Proteomes" id="UP001328107"/>
    </source>
</evidence>
<protein>
    <submittedName>
        <fullName evidence="2">Uncharacterized protein</fullName>
    </submittedName>
</protein>
<feature type="compositionally biased region" description="Acidic residues" evidence="1">
    <location>
        <begin position="49"/>
        <end position="62"/>
    </location>
</feature>